<comment type="caution">
    <text evidence="1">The sequence shown here is derived from an EMBL/GenBank/DDBJ whole genome shotgun (WGS) entry which is preliminary data.</text>
</comment>
<sequence length="162" mass="17935">MAIRTPPSISDDDDHSVDPGYLERDLILWNLACRATRITSNSHKAAFLRSVFPRVLRPRFALFPIVGTGRIDVTRGLVSAFVVSRVMAVNRSHVKGGRWPASVSASVLPSAAERSAKPRDVRTARLFGIPPTTIHKYEPLATRGFQARRRPSEQGFTSKINS</sequence>
<name>A0A4Y2HJ48_ARAVE</name>
<gene>
    <name evidence="1" type="ORF">AVEN_213550_1</name>
</gene>
<dbReference type="EMBL" id="BGPR01001969">
    <property type="protein sequence ID" value="GBM65269.1"/>
    <property type="molecule type" value="Genomic_DNA"/>
</dbReference>
<proteinExistence type="predicted"/>
<evidence type="ECO:0000313" key="1">
    <source>
        <dbReference type="EMBL" id="GBM65269.1"/>
    </source>
</evidence>
<reference evidence="1 2" key="1">
    <citation type="journal article" date="2019" name="Sci. Rep.">
        <title>Orb-weaving spider Araneus ventricosus genome elucidates the spidroin gene catalogue.</title>
        <authorList>
            <person name="Kono N."/>
            <person name="Nakamura H."/>
            <person name="Ohtoshi R."/>
            <person name="Moran D.A.P."/>
            <person name="Shinohara A."/>
            <person name="Yoshida Y."/>
            <person name="Fujiwara M."/>
            <person name="Mori M."/>
            <person name="Tomita M."/>
            <person name="Arakawa K."/>
        </authorList>
    </citation>
    <scope>NUCLEOTIDE SEQUENCE [LARGE SCALE GENOMIC DNA]</scope>
</reference>
<keyword evidence="2" id="KW-1185">Reference proteome</keyword>
<accession>A0A4Y2HJ48</accession>
<dbReference type="Proteomes" id="UP000499080">
    <property type="component" value="Unassembled WGS sequence"/>
</dbReference>
<dbReference type="AlphaFoldDB" id="A0A4Y2HJ48"/>
<evidence type="ECO:0000313" key="2">
    <source>
        <dbReference type="Proteomes" id="UP000499080"/>
    </source>
</evidence>
<organism evidence="1 2">
    <name type="scientific">Araneus ventricosus</name>
    <name type="common">Orbweaver spider</name>
    <name type="synonym">Epeira ventricosa</name>
    <dbReference type="NCBI Taxonomy" id="182803"/>
    <lineage>
        <taxon>Eukaryota</taxon>
        <taxon>Metazoa</taxon>
        <taxon>Ecdysozoa</taxon>
        <taxon>Arthropoda</taxon>
        <taxon>Chelicerata</taxon>
        <taxon>Arachnida</taxon>
        <taxon>Araneae</taxon>
        <taxon>Araneomorphae</taxon>
        <taxon>Entelegynae</taxon>
        <taxon>Araneoidea</taxon>
        <taxon>Araneidae</taxon>
        <taxon>Araneus</taxon>
    </lineage>
</organism>
<protein>
    <submittedName>
        <fullName evidence="1">Uncharacterized protein</fullName>
    </submittedName>
</protein>